<name>A0A450YZY8_9GAMM</name>
<dbReference type="InterPro" id="IPR050678">
    <property type="entry name" value="DNA_Partitioning_ATPase"/>
</dbReference>
<dbReference type="InterPro" id="IPR025669">
    <property type="entry name" value="AAA_dom"/>
</dbReference>
<dbReference type="Pfam" id="PF13614">
    <property type="entry name" value="AAA_31"/>
    <property type="match status" value="1"/>
</dbReference>
<sequence length="345" mass="38700">MEIVENFVKIVSVFNNKGGVGKTTYMYHIAHILARKDKVVLVVDLDSQCNLSAYALSESELEKSWRSERGNSIWNIVEPVYERIGDIKERGPSKISENLHIVPGDVLLSNFEDSLGDSWNSAKGGNAGDLRVQSAIYRYILWAARKVDASVVMLDLGPNLGALNRAVLSSSDYFIVPMSPDLFSIRGTQNLGSKLETWQKEWEQCRKSYDENSKKKGLEIPKGKPIFLGYVMQQHNIRKNSPIGMTKGWAIFQDRVEGAVKENIIHKLKPLNQIHDWGDNNWNLGKIPNLHSLIPYSLEARKPVFDCGSKEGLMGAHITSAKNSIKHFEPIVDKLIHILNGCSAD</sequence>
<reference evidence="3" key="1">
    <citation type="submission" date="2019-02" db="EMBL/GenBank/DDBJ databases">
        <authorList>
            <person name="Gruber-Vodicka R. H."/>
            <person name="Seah K. B. B."/>
        </authorList>
    </citation>
    <scope>NUCLEOTIDE SEQUENCE</scope>
    <source>
        <strain evidence="3">BECK_BZ123</strain>
        <strain evidence="2">BECK_BZ125</strain>
    </source>
</reference>
<dbReference type="AlphaFoldDB" id="A0A450YZY8"/>
<dbReference type="CDD" id="cd02042">
    <property type="entry name" value="ParAB_family"/>
    <property type="match status" value="1"/>
</dbReference>
<gene>
    <name evidence="3" type="ORF">BECKTC1821D_GA0114238_104015</name>
    <name evidence="2" type="ORF">BECKTC1821E_GA0114239_101533</name>
</gene>
<dbReference type="Gene3D" id="3.40.50.300">
    <property type="entry name" value="P-loop containing nucleotide triphosphate hydrolases"/>
    <property type="match status" value="1"/>
</dbReference>
<evidence type="ECO:0000313" key="2">
    <source>
        <dbReference type="EMBL" id="VFK41927.1"/>
    </source>
</evidence>
<dbReference type="SUPFAM" id="SSF52540">
    <property type="entry name" value="P-loop containing nucleoside triphosphate hydrolases"/>
    <property type="match status" value="1"/>
</dbReference>
<dbReference type="EMBL" id="CAADFT010000015">
    <property type="protein sequence ID" value="VFK41927.1"/>
    <property type="molecule type" value="Genomic_DNA"/>
</dbReference>
<evidence type="ECO:0000313" key="3">
    <source>
        <dbReference type="EMBL" id="VFK47079.1"/>
    </source>
</evidence>
<organism evidence="3">
    <name type="scientific">Candidatus Kentrum sp. TC</name>
    <dbReference type="NCBI Taxonomy" id="2126339"/>
    <lineage>
        <taxon>Bacteria</taxon>
        <taxon>Pseudomonadati</taxon>
        <taxon>Pseudomonadota</taxon>
        <taxon>Gammaproteobacteria</taxon>
        <taxon>Candidatus Kentrum</taxon>
    </lineage>
</organism>
<dbReference type="PANTHER" id="PTHR13696:SF99">
    <property type="entry name" value="COBYRINIC ACID AC-DIAMIDE SYNTHASE"/>
    <property type="match status" value="1"/>
</dbReference>
<accession>A0A450YZY8</accession>
<dbReference type="PANTHER" id="PTHR13696">
    <property type="entry name" value="P-LOOP CONTAINING NUCLEOSIDE TRIPHOSPHATE HYDROLASE"/>
    <property type="match status" value="1"/>
</dbReference>
<feature type="domain" description="AAA" evidence="1">
    <location>
        <begin position="9"/>
        <end position="201"/>
    </location>
</feature>
<protein>
    <submittedName>
        <fullName evidence="3">AAA domain-containing protein</fullName>
    </submittedName>
</protein>
<dbReference type="InterPro" id="IPR027417">
    <property type="entry name" value="P-loop_NTPase"/>
</dbReference>
<evidence type="ECO:0000259" key="1">
    <source>
        <dbReference type="Pfam" id="PF13614"/>
    </source>
</evidence>
<proteinExistence type="predicted"/>
<dbReference type="EMBL" id="CAADFS010000040">
    <property type="protein sequence ID" value="VFK47079.1"/>
    <property type="molecule type" value="Genomic_DNA"/>
</dbReference>